<dbReference type="RefSeq" id="WP_025548771.1">
    <property type="nucleotide sequence ID" value="NZ_LIRS01000047.1"/>
</dbReference>
<sequence length="66" mass="7695">MTLPSVVRRTQQSADLEVDRETSEFLGLLERYTIENPESLIVVTKADREEIEYLIGDYQIDLDDDF</sequence>
<organism evidence="1 2">
    <name type="scientific">Vibrio parahaemolyticus</name>
    <dbReference type="NCBI Taxonomy" id="670"/>
    <lineage>
        <taxon>Bacteria</taxon>
        <taxon>Pseudomonadati</taxon>
        <taxon>Pseudomonadota</taxon>
        <taxon>Gammaproteobacteria</taxon>
        <taxon>Vibrionales</taxon>
        <taxon>Vibrionaceae</taxon>
        <taxon>Vibrio</taxon>
    </lineage>
</organism>
<evidence type="ECO:0000313" key="2">
    <source>
        <dbReference type="Proteomes" id="UP000037697"/>
    </source>
</evidence>
<accession>A0AAW3IX23</accession>
<proteinExistence type="predicted"/>
<dbReference type="AlphaFoldDB" id="A0AAW3IX23"/>
<comment type="caution">
    <text evidence="1">The sequence shown here is derived from an EMBL/GenBank/DDBJ whole genome shotgun (WGS) entry which is preliminary data.</text>
</comment>
<evidence type="ECO:0000313" key="1">
    <source>
        <dbReference type="EMBL" id="KOY38603.1"/>
    </source>
</evidence>
<protein>
    <submittedName>
        <fullName evidence="1">Uncharacterized protein</fullName>
    </submittedName>
</protein>
<reference evidence="1 2" key="1">
    <citation type="submission" date="2015-07" db="EMBL/GenBank/DDBJ databases">
        <title>Foodborne Vibrio parahaemolyticus Isolates.</title>
        <authorList>
            <person name="Ronholm J."/>
            <person name="Petronella N."/>
            <person name="Kenwell R."/>
            <person name="Banerjee S."/>
        </authorList>
    </citation>
    <scope>NUCLEOTIDE SEQUENCE [LARGE SCALE GENOMIC DNA]</scope>
    <source>
        <strain evidence="1 2">HS-06-05</strain>
    </source>
</reference>
<dbReference type="Proteomes" id="UP000037697">
    <property type="component" value="Unassembled WGS sequence"/>
</dbReference>
<dbReference type="EMBL" id="LIRS01000047">
    <property type="protein sequence ID" value="KOY38603.1"/>
    <property type="molecule type" value="Genomic_DNA"/>
</dbReference>
<gene>
    <name evidence="1" type="ORF">ACX05_06880</name>
</gene>
<name>A0AAW3IX23_VIBPH</name>